<protein>
    <submittedName>
        <fullName evidence="2">DUF1800 domain-containing protein</fullName>
    </submittedName>
</protein>
<organism evidence="2 3">
    <name type="scientific">Stakelama flava</name>
    <dbReference type="NCBI Taxonomy" id="2860338"/>
    <lineage>
        <taxon>Bacteria</taxon>
        <taxon>Pseudomonadati</taxon>
        <taxon>Pseudomonadota</taxon>
        <taxon>Alphaproteobacteria</taxon>
        <taxon>Sphingomonadales</taxon>
        <taxon>Sphingomonadaceae</taxon>
        <taxon>Stakelama</taxon>
    </lineage>
</organism>
<dbReference type="Proteomes" id="UP001197214">
    <property type="component" value="Unassembled WGS sequence"/>
</dbReference>
<dbReference type="RefSeq" id="WP_219239447.1">
    <property type="nucleotide sequence ID" value="NZ_JAHWZX010000025.1"/>
</dbReference>
<accession>A0ABS6XQ48</accession>
<sequence>MHASEIAVIRFGLGARPWDRIPADGRGWLIDQFIQWKPVLPNASALASRADIVADIAEYRGMTKQAKSQAPGDQSPPSAAPARKADRKQLNRFARQQYLAQIGVRVRSAVLSDTPFAERLVHFWANHFAVSADRLVTMGLAGLMEFEAIRPHIFGRFEDMLIAVEQHPAMLLYLDQAQSVGPNSPLGRRAAARGRKVGLNENLGREIMELHTLGVRTGYSQADVTEFSRALTGWTVAGLGRGRVARRRQADAKPGDFVFVPALHEPGTRTIIGKTYREGGEAQARAILADLARAPATARHVATKLVRHFVADSPPPDLVERLEQAYLSSDGDLPTVYRALIASPEAWLPTPAKFRDPWSWTIATLRAVNNGPGAVPPMQDRMLAGALDQLGQPVWRPGSPAGYDDLGASWAAPDALLRRVDLAGRLAAQASPTLDARALGERLFGTGLTPATAQSIARAESPQQGLALLLVSPEMLRC</sequence>
<keyword evidence="3" id="KW-1185">Reference proteome</keyword>
<feature type="region of interest" description="Disordered" evidence="1">
    <location>
        <begin position="64"/>
        <end position="86"/>
    </location>
</feature>
<evidence type="ECO:0000256" key="1">
    <source>
        <dbReference type="SAM" id="MobiDB-lite"/>
    </source>
</evidence>
<reference evidence="2 3" key="1">
    <citation type="submission" date="2021-07" db="EMBL/GenBank/DDBJ databases">
        <title>Stakelama flava sp. nov., a novel endophytic bacterium isolated from branch of Kandelia candel.</title>
        <authorList>
            <person name="Tuo L."/>
        </authorList>
    </citation>
    <scope>NUCLEOTIDE SEQUENCE [LARGE SCALE GENOMIC DNA]</scope>
    <source>
        <strain evidence="2 3">CBK3Z-3</strain>
    </source>
</reference>
<evidence type="ECO:0000313" key="2">
    <source>
        <dbReference type="EMBL" id="MBW4332345.1"/>
    </source>
</evidence>
<dbReference type="InterPro" id="IPR014917">
    <property type="entry name" value="DUF1800"/>
</dbReference>
<feature type="compositionally biased region" description="Polar residues" evidence="1">
    <location>
        <begin position="65"/>
        <end position="77"/>
    </location>
</feature>
<dbReference type="Pfam" id="PF08811">
    <property type="entry name" value="DUF1800"/>
    <property type="match status" value="1"/>
</dbReference>
<comment type="caution">
    <text evidence="2">The sequence shown here is derived from an EMBL/GenBank/DDBJ whole genome shotgun (WGS) entry which is preliminary data.</text>
</comment>
<proteinExistence type="predicted"/>
<name>A0ABS6XQ48_9SPHN</name>
<gene>
    <name evidence="2" type="ORF">KY084_15945</name>
</gene>
<evidence type="ECO:0000313" key="3">
    <source>
        <dbReference type="Proteomes" id="UP001197214"/>
    </source>
</evidence>
<dbReference type="EMBL" id="JAHWZX010000025">
    <property type="protein sequence ID" value="MBW4332345.1"/>
    <property type="molecule type" value="Genomic_DNA"/>
</dbReference>